<evidence type="ECO:0000256" key="2">
    <source>
        <dbReference type="ARBA" id="ARBA00023163"/>
    </source>
</evidence>
<organism evidence="3">
    <name type="scientific">viral metagenome</name>
    <dbReference type="NCBI Taxonomy" id="1070528"/>
    <lineage>
        <taxon>unclassified sequences</taxon>
        <taxon>metagenomes</taxon>
        <taxon>organismal metagenomes</taxon>
    </lineage>
</organism>
<dbReference type="InterPro" id="IPR036161">
    <property type="entry name" value="RPB6/omega-like_sf"/>
</dbReference>
<dbReference type="SUPFAM" id="SSF63562">
    <property type="entry name" value="RPB6/omega subunit-like"/>
    <property type="match status" value="1"/>
</dbReference>
<keyword evidence="2" id="KW-0804">Transcription</keyword>
<dbReference type="EMBL" id="MN739480">
    <property type="protein sequence ID" value="QHT07265.1"/>
    <property type="molecule type" value="Genomic_DNA"/>
</dbReference>
<dbReference type="GO" id="GO:0003899">
    <property type="term" value="F:DNA-directed RNA polymerase activity"/>
    <property type="evidence" value="ECO:0007669"/>
    <property type="project" value="InterPro"/>
</dbReference>
<evidence type="ECO:0000256" key="1">
    <source>
        <dbReference type="ARBA" id="ARBA00022478"/>
    </source>
</evidence>
<proteinExistence type="predicted"/>
<dbReference type="GO" id="GO:0000428">
    <property type="term" value="C:DNA-directed RNA polymerase complex"/>
    <property type="evidence" value="ECO:0007669"/>
    <property type="project" value="UniProtKB-KW"/>
</dbReference>
<dbReference type="Gene3D" id="3.90.940.10">
    <property type="match status" value="1"/>
</dbReference>
<protein>
    <submittedName>
        <fullName evidence="3">Uncharacterized protein</fullName>
    </submittedName>
</protein>
<name>A0A6C0CUT3_9ZZZZ</name>
<dbReference type="GO" id="GO:0003677">
    <property type="term" value="F:DNA binding"/>
    <property type="evidence" value="ECO:0007669"/>
    <property type="project" value="InterPro"/>
</dbReference>
<evidence type="ECO:0000313" key="3">
    <source>
        <dbReference type="EMBL" id="QHT07265.1"/>
    </source>
</evidence>
<sequence length="111" mass="12961">MSSSHSIIDDIQKVRSANVNDNKSTSIMTKYEFNQIISLRITHLANGAIPFIQLPEDMKITNNMELRRLALQELREGKLPYIVKRTMPNNKIEYWKIKDMDLTAIRTLLRD</sequence>
<accession>A0A6C0CUT3</accession>
<keyword evidence="1" id="KW-0240">DNA-directed RNA polymerase</keyword>
<reference evidence="3" key="1">
    <citation type="journal article" date="2020" name="Nature">
        <title>Giant virus diversity and host interactions through global metagenomics.</title>
        <authorList>
            <person name="Schulz F."/>
            <person name="Roux S."/>
            <person name="Paez-Espino D."/>
            <person name="Jungbluth S."/>
            <person name="Walsh D.A."/>
            <person name="Denef V.J."/>
            <person name="McMahon K.D."/>
            <person name="Konstantinidis K.T."/>
            <person name="Eloe-Fadrosh E.A."/>
            <person name="Kyrpides N.C."/>
            <person name="Woyke T."/>
        </authorList>
    </citation>
    <scope>NUCLEOTIDE SEQUENCE</scope>
    <source>
        <strain evidence="3">GVMAG-M-3300021962-46</strain>
    </source>
</reference>
<dbReference type="GO" id="GO:0006351">
    <property type="term" value="P:DNA-templated transcription"/>
    <property type="evidence" value="ECO:0007669"/>
    <property type="project" value="InterPro"/>
</dbReference>
<dbReference type="AlphaFoldDB" id="A0A6C0CUT3"/>